<dbReference type="AlphaFoldDB" id="E4Y6X5"/>
<dbReference type="CDD" id="cd00131">
    <property type="entry name" value="PAX"/>
    <property type="match status" value="1"/>
</dbReference>
<evidence type="ECO:0000256" key="9">
    <source>
        <dbReference type="ARBA" id="ARBA00023242"/>
    </source>
</evidence>
<evidence type="ECO:0000256" key="8">
    <source>
        <dbReference type="ARBA" id="ARBA00023163"/>
    </source>
</evidence>
<dbReference type="GO" id="GO:0005634">
    <property type="term" value="C:nucleus"/>
    <property type="evidence" value="ECO:0007669"/>
    <property type="project" value="UniProtKB-SubCell"/>
</dbReference>
<evidence type="ECO:0000256" key="2">
    <source>
        <dbReference type="ARBA" id="ARBA00005733"/>
    </source>
</evidence>
<sequence length="452" mass="49005">MNPMVPTMTTCFRPPFPLEGFIDSGQGRVNQLGGVFINGRPLPNHIRHKIVEMAAMGIRPCVISRQLRVSHGCVSKILCRYQETGSIKPGSTGGSKPRIASPEFEKRILDIQKENPGVFSWEIREKLLKEGQMDRAAVPSVSCISRILRSHGEKKDEEEKEAQEQSDANSNHNSSSPIQEDEECPIKEDELDESGQPVKRKQRRSRTTFTAEQLEELEKCFERTHYPDIYTREELAQRTKLTEARVQVWFSNRRARWRKQVGAAQLPMPGSASIHGYNPLAPTYMGLPDTPGSASLGGLTGGSLATSSALSGLAGGFAGHSGSLLNSPPVSSVPSSIPYPQFSGKVQFPTSIADPYSNLRGIDFNSSDPSSESGTPSLDASSPSLSLTNPFNLAGLGMSNAGAGLGQNFDPMAAYKNYTTNYMNAQHNLQQGLPDTSQSSSAADPAGIQSAY</sequence>
<dbReference type="EMBL" id="FN654301">
    <property type="protein sequence ID" value="CBY31375.1"/>
    <property type="molecule type" value="Genomic_DNA"/>
</dbReference>
<protein>
    <submittedName>
        <fullName evidence="15">Uncharacterized protein</fullName>
    </submittedName>
</protein>
<feature type="compositionally biased region" description="Low complexity" evidence="12">
    <location>
        <begin position="366"/>
        <end position="383"/>
    </location>
</feature>
<evidence type="ECO:0000256" key="1">
    <source>
        <dbReference type="ARBA" id="ARBA00004123"/>
    </source>
</evidence>
<dbReference type="InterPro" id="IPR043565">
    <property type="entry name" value="PAX_fam"/>
</dbReference>
<dbReference type="PRINTS" id="PR00027">
    <property type="entry name" value="PAIREDBOX"/>
</dbReference>
<dbReference type="PROSITE" id="PS51057">
    <property type="entry name" value="PAIRED_2"/>
    <property type="match status" value="1"/>
</dbReference>
<feature type="domain" description="Paired" evidence="14">
    <location>
        <begin position="25"/>
        <end position="151"/>
    </location>
</feature>
<feature type="compositionally biased region" description="Acidic residues" evidence="12">
    <location>
        <begin position="179"/>
        <end position="193"/>
    </location>
</feature>
<dbReference type="PROSITE" id="PS00034">
    <property type="entry name" value="PAIRED_1"/>
    <property type="match status" value="1"/>
</dbReference>
<feature type="region of interest" description="Disordered" evidence="12">
    <location>
        <begin position="359"/>
        <end position="383"/>
    </location>
</feature>
<gene>
    <name evidence="15" type="ORF">GSOID_T00025278001</name>
</gene>
<dbReference type="InterPro" id="IPR009057">
    <property type="entry name" value="Homeodomain-like_sf"/>
</dbReference>
<keyword evidence="3" id="KW-0217">Developmental protein</keyword>
<keyword evidence="5" id="KW-0805">Transcription regulation</keyword>
<dbReference type="SMART" id="SM00389">
    <property type="entry name" value="HOX"/>
    <property type="match status" value="1"/>
</dbReference>
<keyword evidence="6 10" id="KW-0238">DNA-binding</keyword>
<evidence type="ECO:0000256" key="10">
    <source>
        <dbReference type="PROSITE-ProRule" id="PRU00108"/>
    </source>
</evidence>
<dbReference type="Gene3D" id="1.10.10.60">
    <property type="entry name" value="Homeodomain-like"/>
    <property type="match status" value="1"/>
</dbReference>
<dbReference type="InterPro" id="IPR017970">
    <property type="entry name" value="Homeobox_CS"/>
</dbReference>
<evidence type="ECO:0000259" key="14">
    <source>
        <dbReference type="PROSITE" id="PS51057"/>
    </source>
</evidence>
<dbReference type="CDD" id="cd00086">
    <property type="entry name" value="homeodomain"/>
    <property type="match status" value="1"/>
</dbReference>
<proteinExistence type="inferred from homology"/>
<evidence type="ECO:0000256" key="6">
    <source>
        <dbReference type="ARBA" id="ARBA00023125"/>
    </source>
</evidence>
<dbReference type="InterPro" id="IPR043182">
    <property type="entry name" value="PAIRED_DNA-bd_dom"/>
</dbReference>
<dbReference type="GO" id="GO:0000981">
    <property type="term" value="F:DNA-binding transcription factor activity, RNA polymerase II-specific"/>
    <property type="evidence" value="ECO:0007669"/>
    <property type="project" value="InterPro"/>
</dbReference>
<evidence type="ECO:0000256" key="4">
    <source>
        <dbReference type="ARBA" id="ARBA00022724"/>
    </source>
</evidence>
<dbReference type="InterPro" id="IPR036388">
    <property type="entry name" value="WH-like_DNA-bd_sf"/>
</dbReference>
<dbReference type="Pfam" id="PF00292">
    <property type="entry name" value="PAX"/>
    <property type="match status" value="1"/>
</dbReference>
<feature type="DNA-binding region" description="Homeobox" evidence="10">
    <location>
        <begin position="202"/>
        <end position="261"/>
    </location>
</feature>
<evidence type="ECO:0000256" key="12">
    <source>
        <dbReference type="SAM" id="MobiDB-lite"/>
    </source>
</evidence>
<dbReference type="SMART" id="SM00351">
    <property type="entry name" value="PAX"/>
    <property type="match status" value="1"/>
</dbReference>
<evidence type="ECO:0000259" key="13">
    <source>
        <dbReference type="PROSITE" id="PS50071"/>
    </source>
</evidence>
<keyword evidence="4" id="KW-0563">Paired box</keyword>
<evidence type="ECO:0000313" key="15">
    <source>
        <dbReference type="EMBL" id="CBY31375.1"/>
    </source>
</evidence>
<keyword evidence="8" id="KW-0804">Transcription</keyword>
<dbReference type="SUPFAM" id="SSF46689">
    <property type="entry name" value="Homeodomain-like"/>
    <property type="match status" value="2"/>
</dbReference>
<feature type="region of interest" description="Disordered" evidence="12">
    <location>
        <begin position="429"/>
        <end position="452"/>
    </location>
</feature>
<dbReference type="Proteomes" id="UP000011014">
    <property type="component" value="Unassembled WGS sequence"/>
</dbReference>
<comment type="similarity">
    <text evidence="2">Belongs to the paired homeobox family.</text>
</comment>
<dbReference type="Gene3D" id="1.10.10.10">
    <property type="entry name" value="Winged helix-like DNA-binding domain superfamily/Winged helix DNA-binding domain"/>
    <property type="match status" value="2"/>
</dbReference>
<keyword evidence="9 10" id="KW-0539">Nucleus</keyword>
<keyword evidence="7 10" id="KW-0371">Homeobox</keyword>
<dbReference type="PANTHER" id="PTHR45636">
    <property type="entry name" value="PAIRED BOX PROTEIN PAX-6-RELATED-RELATED"/>
    <property type="match status" value="1"/>
</dbReference>
<dbReference type="PANTHER" id="PTHR45636:SF49">
    <property type="entry name" value="PAIRED BOX PROTEIN 3 HOMOLOG"/>
    <property type="match status" value="1"/>
</dbReference>
<dbReference type="GO" id="GO:0000978">
    <property type="term" value="F:RNA polymerase II cis-regulatory region sequence-specific DNA binding"/>
    <property type="evidence" value="ECO:0007669"/>
    <property type="project" value="TreeGrafter"/>
</dbReference>
<feature type="region of interest" description="Disordered" evidence="12">
    <location>
        <begin position="149"/>
        <end position="208"/>
    </location>
</feature>
<dbReference type="InterPro" id="IPR001356">
    <property type="entry name" value="HD"/>
</dbReference>
<feature type="compositionally biased region" description="Polar residues" evidence="12">
    <location>
        <begin position="169"/>
        <end position="178"/>
    </location>
</feature>
<accession>E4Y6X5</accession>
<reference evidence="15" key="1">
    <citation type="journal article" date="2010" name="Science">
        <title>Plasticity of animal genome architecture unmasked by rapid evolution of a pelagic tunicate.</title>
        <authorList>
            <person name="Denoeud F."/>
            <person name="Henriet S."/>
            <person name="Mungpakdee S."/>
            <person name="Aury J.M."/>
            <person name="Da Silva C."/>
            <person name="Brinkmann H."/>
            <person name="Mikhaleva J."/>
            <person name="Olsen L.C."/>
            <person name="Jubin C."/>
            <person name="Canestro C."/>
            <person name="Bouquet J.M."/>
            <person name="Danks G."/>
            <person name="Poulain J."/>
            <person name="Campsteijn C."/>
            <person name="Adamski M."/>
            <person name="Cross I."/>
            <person name="Yadetie F."/>
            <person name="Muffato M."/>
            <person name="Louis A."/>
            <person name="Butcher S."/>
            <person name="Tsagkogeorga G."/>
            <person name="Konrad A."/>
            <person name="Singh S."/>
            <person name="Jensen M.F."/>
            <person name="Cong E.H."/>
            <person name="Eikeseth-Otteraa H."/>
            <person name="Noel B."/>
            <person name="Anthouard V."/>
            <person name="Porcel B.M."/>
            <person name="Kachouri-Lafond R."/>
            <person name="Nishino A."/>
            <person name="Ugolini M."/>
            <person name="Chourrout P."/>
            <person name="Nishida H."/>
            <person name="Aasland R."/>
            <person name="Huzurbazar S."/>
            <person name="Westhof E."/>
            <person name="Delsuc F."/>
            <person name="Lehrach H."/>
            <person name="Reinhardt R."/>
            <person name="Weissenbach J."/>
            <person name="Roy S.W."/>
            <person name="Artiguenave F."/>
            <person name="Postlethwait J.H."/>
            <person name="Manak J.R."/>
            <person name="Thompson E.M."/>
            <person name="Jaillon O."/>
            <person name="Du Pasquier L."/>
            <person name="Boudinot P."/>
            <person name="Liberles D.A."/>
            <person name="Volff J.N."/>
            <person name="Philippe H."/>
            <person name="Lenhard B."/>
            <person name="Roest Crollius H."/>
            <person name="Wincker P."/>
            <person name="Chourrout D."/>
        </authorList>
    </citation>
    <scope>NUCLEOTIDE SEQUENCE [LARGE SCALE GENOMIC DNA]</scope>
</reference>
<dbReference type="FunFam" id="1.10.10.10:FF:000031">
    <property type="entry name" value="Paired box protein Pax-7"/>
    <property type="match status" value="1"/>
</dbReference>
<dbReference type="PROSITE" id="PS00027">
    <property type="entry name" value="HOMEOBOX_1"/>
    <property type="match status" value="1"/>
</dbReference>
<evidence type="ECO:0000256" key="3">
    <source>
        <dbReference type="ARBA" id="ARBA00022473"/>
    </source>
</evidence>
<evidence type="ECO:0000256" key="5">
    <source>
        <dbReference type="ARBA" id="ARBA00023015"/>
    </source>
</evidence>
<name>E4Y6X5_OIKDI</name>
<dbReference type="PROSITE" id="PS50071">
    <property type="entry name" value="HOMEOBOX_2"/>
    <property type="match status" value="1"/>
</dbReference>
<dbReference type="InterPro" id="IPR001523">
    <property type="entry name" value="Paired_dom"/>
</dbReference>
<evidence type="ECO:0000256" key="11">
    <source>
        <dbReference type="RuleBase" id="RU000682"/>
    </source>
</evidence>
<dbReference type="Pfam" id="PF00046">
    <property type="entry name" value="Homeodomain"/>
    <property type="match status" value="1"/>
</dbReference>
<comment type="subcellular location">
    <subcellularLocation>
        <location evidence="1 10 11">Nucleus</location>
    </subcellularLocation>
</comment>
<feature type="domain" description="Homeobox" evidence="13">
    <location>
        <begin position="200"/>
        <end position="260"/>
    </location>
</feature>
<feature type="compositionally biased region" description="Polar residues" evidence="12">
    <location>
        <begin position="429"/>
        <end position="442"/>
    </location>
</feature>
<organism evidence="15">
    <name type="scientific">Oikopleura dioica</name>
    <name type="common">Tunicate</name>
    <dbReference type="NCBI Taxonomy" id="34765"/>
    <lineage>
        <taxon>Eukaryota</taxon>
        <taxon>Metazoa</taxon>
        <taxon>Chordata</taxon>
        <taxon>Tunicata</taxon>
        <taxon>Appendicularia</taxon>
        <taxon>Copelata</taxon>
        <taxon>Oikopleuridae</taxon>
        <taxon>Oikopleura</taxon>
    </lineage>
</organism>
<evidence type="ECO:0000256" key="7">
    <source>
        <dbReference type="ARBA" id="ARBA00023155"/>
    </source>
</evidence>
<dbReference type="FunFam" id="1.10.10.60:FF:000035">
    <property type="entry name" value="paired box protein Pax-3 isoform X2"/>
    <property type="match status" value="1"/>
</dbReference>